<comment type="caution">
    <text evidence="2">The sequence shown here is derived from an EMBL/GenBank/DDBJ whole genome shotgun (WGS) entry which is preliminary data.</text>
</comment>
<keyword evidence="3" id="KW-1185">Reference proteome</keyword>
<name>A0A822YGE5_NELNU</name>
<dbReference type="EMBL" id="DUZY01000003">
    <property type="protein sequence ID" value="DAD30561.1"/>
    <property type="molecule type" value="Genomic_DNA"/>
</dbReference>
<accession>A0A822YGE5</accession>
<feature type="domain" description="AAA-type ATPase N-terminal" evidence="1">
    <location>
        <begin position="59"/>
        <end position="123"/>
    </location>
</feature>
<proteinExistence type="predicted"/>
<evidence type="ECO:0000259" key="1">
    <source>
        <dbReference type="Pfam" id="PF14363"/>
    </source>
</evidence>
<evidence type="ECO:0000313" key="2">
    <source>
        <dbReference type="EMBL" id="DAD30561.1"/>
    </source>
</evidence>
<dbReference type="InterPro" id="IPR025753">
    <property type="entry name" value="AAA_N_dom"/>
</dbReference>
<dbReference type="PANTHER" id="PTHR23070">
    <property type="entry name" value="BCS1 AAA-TYPE ATPASE"/>
    <property type="match status" value="1"/>
</dbReference>
<sequence>MIPKSKQCFLKNNEASSKTILSTATSLATSAMLIHSIVYDFLPHETQDYIFSTSHGHRKFDGLTSNEIYNTTEIYLGTKVNPSTQRVKVRKPEKEKNFTVTMERNEEIVDVFDRVRFKWKFICAALSFHKKHKNKVLSSYFLYILEKSKTIKDKKKTLKLLIVDYNVYYDNPSNAWVSINLDHPTAFKTLAMEPDLKITVMEREREMEM</sequence>
<protein>
    <recommendedName>
        <fullName evidence="1">AAA-type ATPase N-terminal domain-containing protein</fullName>
    </recommendedName>
</protein>
<dbReference type="Pfam" id="PF14363">
    <property type="entry name" value="AAA_assoc"/>
    <property type="match status" value="1"/>
</dbReference>
<reference evidence="2 3" key="1">
    <citation type="journal article" date="2020" name="Mol. Biol. Evol.">
        <title>Distinct Expression and Methylation Patterns for Genes with Different Fates following a Single Whole-Genome Duplication in Flowering Plants.</title>
        <authorList>
            <person name="Shi T."/>
            <person name="Rahmani R.S."/>
            <person name="Gugger P.F."/>
            <person name="Wang M."/>
            <person name="Li H."/>
            <person name="Zhang Y."/>
            <person name="Li Z."/>
            <person name="Wang Q."/>
            <person name="Van de Peer Y."/>
            <person name="Marchal K."/>
            <person name="Chen J."/>
        </authorList>
    </citation>
    <scope>NUCLEOTIDE SEQUENCE [LARGE SCALE GENOMIC DNA]</scope>
    <source>
        <tissue evidence="2">Leaf</tissue>
    </source>
</reference>
<dbReference type="AlphaFoldDB" id="A0A822YGE5"/>
<gene>
    <name evidence="2" type="ORF">HUJ06_009412</name>
</gene>
<evidence type="ECO:0000313" key="3">
    <source>
        <dbReference type="Proteomes" id="UP000607653"/>
    </source>
</evidence>
<dbReference type="Proteomes" id="UP000607653">
    <property type="component" value="Unassembled WGS sequence"/>
</dbReference>
<dbReference type="InterPro" id="IPR050747">
    <property type="entry name" value="Mitochondrial_chaperone_BCS1"/>
</dbReference>
<organism evidence="2 3">
    <name type="scientific">Nelumbo nucifera</name>
    <name type="common">Sacred lotus</name>
    <dbReference type="NCBI Taxonomy" id="4432"/>
    <lineage>
        <taxon>Eukaryota</taxon>
        <taxon>Viridiplantae</taxon>
        <taxon>Streptophyta</taxon>
        <taxon>Embryophyta</taxon>
        <taxon>Tracheophyta</taxon>
        <taxon>Spermatophyta</taxon>
        <taxon>Magnoliopsida</taxon>
        <taxon>Proteales</taxon>
        <taxon>Nelumbonaceae</taxon>
        <taxon>Nelumbo</taxon>
    </lineage>
</organism>